<evidence type="ECO:0000313" key="2">
    <source>
        <dbReference type="Proteomes" id="UP000293520"/>
    </source>
</evidence>
<dbReference type="Proteomes" id="UP000293520">
    <property type="component" value="Unassembled WGS sequence"/>
</dbReference>
<sequence>MPKTLRVYIPLELRRGGGRSRILPPKHVEITMNRGQDPHLLRTTGRACPCSQQGWWRRKCASNRTVSCDP</sequence>
<accession>A0A4Q9G315</accession>
<dbReference type="AlphaFoldDB" id="A0A4Q9G315"/>
<organism evidence="1 2">
    <name type="scientific">Paracoccus subflavus</name>
    <dbReference type="NCBI Taxonomy" id="2528244"/>
    <lineage>
        <taxon>Bacteria</taxon>
        <taxon>Pseudomonadati</taxon>
        <taxon>Pseudomonadota</taxon>
        <taxon>Alphaproteobacteria</taxon>
        <taxon>Rhodobacterales</taxon>
        <taxon>Paracoccaceae</taxon>
        <taxon>Paracoccus</taxon>
    </lineage>
</organism>
<name>A0A4Q9G315_9RHOB</name>
<dbReference type="OrthoDB" id="1550462at2"/>
<dbReference type="RefSeq" id="WP_130990548.1">
    <property type="nucleotide sequence ID" value="NZ_SISK01000004.1"/>
</dbReference>
<proteinExistence type="predicted"/>
<dbReference type="EMBL" id="SISK01000004">
    <property type="protein sequence ID" value="TBN41067.1"/>
    <property type="molecule type" value="Genomic_DNA"/>
</dbReference>
<evidence type="ECO:0000313" key="1">
    <source>
        <dbReference type="EMBL" id="TBN41067.1"/>
    </source>
</evidence>
<reference evidence="1 2" key="1">
    <citation type="submission" date="2019-02" db="EMBL/GenBank/DDBJ databases">
        <title>Paracoccus subflavus sp. nov., isolated from marine sediment of the Pacific Ocean.</title>
        <authorList>
            <person name="Zhang G."/>
        </authorList>
    </citation>
    <scope>NUCLEOTIDE SEQUENCE [LARGE SCALE GENOMIC DNA]</scope>
    <source>
        <strain evidence="1 2">GY0581</strain>
    </source>
</reference>
<gene>
    <name evidence="1" type="ORF">EYE42_06680</name>
</gene>
<comment type="caution">
    <text evidence="1">The sequence shown here is derived from an EMBL/GenBank/DDBJ whole genome shotgun (WGS) entry which is preliminary data.</text>
</comment>
<protein>
    <submittedName>
        <fullName evidence="1">Uncharacterized protein</fullName>
    </submittedName>
</protein>
<keyword evidence="2" id="KW-1185">Reference proteome</keyword>